<dbReference type="Gene3D" id="3.40.50.2020">
    <property type="match status" value="1"/>
</dbReference>
<dbReference type="PANTHER" id="PTHR43363">
    <property type="entry name" value="HYPOXANTHINE PHOSPHORIBOSYLTRANSFERASE"/>
    <property type="match status" value="1"/>
</dbReference>
<comment type="caution">
    <text evidence="4">The sequence shown here is derived from an EMBL/GenBank/DDBJ whole genome shotgun (WGS) entry which is preliminary data.</text>
</comment>
<keyword evidence="1 4" id="KW-0328">Glycosyltransferase</keyword>
<evidence type="ECO:0000256" key="2">
    <source>
        <dbReference type="ARBA" id="ARBA00022679"/>
    </source>
</evidence>
<gene>
    <name evidence="4" type="ORF">H5985_05190</name>
</gene>
<keyword evidence="5" id="KW-1185">Reference proteome</keyword>
<reference evidence="4 5" key="1">
    <citation type="journal article" date="2021" name="Sci. Rep.">
        <title>The distribution of antibiotic resistance genes in chicken gut microbiota commensals.</title>
        <authorList>
            <person name="Juricova H."/>
            <person name="Matiasovicova J."/>
            <person name="Kubasova T."/>
            <person name="Cejkova D."/>
            <person name="Rychlik I."/>
        </authorList>
    </citation>
    <scope>NUCLEOTIDE SEQUENCE [LARGE SCALE GENOMIC DNA]</scope>
    <source>
        <strain evidence="4 5">An562</strain>
    </source>
</reference>
<protein>
    <submittedName>
        <fullName evidence="4">Phosphoribosyltransferase</fullName>
    </submittedName>
</protein>
<dbReference type="SUPFAM" id="SSF53271">
    <property type="entry name" value="PRTase-like"/>
    <property type="match status" value="1"/>
</dbReference>
<dbReference type="CDD" id="cd06223">
    <property type="entry name" value="PRTases_typeI"/>
    <property type="match status" value="1"/>
</dbReference>
<proteinExistence type="predicted"/>
<feature type="domain" description="Phosphoribosyltransferase" evidence="3">
    <location>
        <begin position="8"/>
        <end position="155"/>
    </location>
</feature>
<dbReference type="RefSeq" id="WP_205050249.1">
    <property type="nucleotide sequence ID" value="NZ_JACJKX010000007.1"/>
</dbReference>
<dbReference type="PANTHER" id="PTHR43363:SF1">
    <property type="entry name" value="HYPOXANTHINE-GUANINE PHOSPHORIBOSYLTRANSFERASE"/>
    <property type="match status" value="1"/>
</dbReference>
<name>A0ABS2GS31_9BURK</name>
<evidence type="ECO:0000313" key="5">
    <source>
        <dbReference type="Proteomes" id="UP000777002"/>
    </source>
</evidence>
<evidence type="ECO:0000259" key="3">
    <source>
        <dbReference type="Pfam" id="PF00156"/>
    </source>
</evidence>
<dbReference type="InterPro" id="IPR029057">
    <property type="entry name" value="PRTase-like"/>
</dbReference>
<accession>A0ABS2GS31</accession>
<keyword evidence="2" id="KW-0808">Transferase</keyword>
<sequence>MSDLFVTQEQYDDLIEKLILKVADDGYRFDTVLCLARGGMRIGDIFSRVHDMPLAILATSSYRQAAGTQQGQLDIAQFITKTGGEIAGRLLLVDDMVDSGKTIVQVAEHLKKQYPAITEIRVAVLWWKSHSVCKPDYWCDYLEDNPWIHQPFERYDAMGIDRLREISRDKN</sequence>
<dbReference type="InterPro" id="IPR000836">
    <property type="entry name" value="PRTase_dom"/>
</dbReference>
<dbReference type="EMBL" id="JACJKX010000007">
    <property type="protein sequence ID" value="MBM6928663.1"/>
    <property type="molecule type" value="Genomic_DNA"/>
</dbReference>
<dbReference type="Pfam" id="PF00156">
    <property type="entry name" value="Pribosyltran"/>
    <property type="match status" value="1"/>
</dbReference>
<evidence type="ECO:0000256" key="1">
    <source>
        <dbReference type="ARBA" id="ARBA00022676"/>
    </source>
</evidence>
<organism evidence="4 5">
    <name type="scientific">Parasutterella secunda</name>
    <dbReference type="NCBI Taxonomy" id="626947"/>
    <lineage>
        <taxon>Bacteria</taxon>
        <taxon>Pseudomonadati</taxon>
        <taxon>Pseudomonadota</taxon>
        <taxon>Betaproteobacteria</taxon>
        <taxon>Burkholderiales</taxon>
        <taxon>Sutterellaceae</taxon>
        <taxon>Parasutterella</taxon>
    </lineage>
</organism>
<dbReference type="Proteomes" id="UP000777002">
    <property type="component" value="Unassembled WGS sequence"/>
</dbReference>
<evidence type="ECO:0000313" key="4">
    <source>
        <dbReference type="EMBL" id="MBM6928663.1"/>
    </source>
</evidence>
<dbReference type="GO" id="GO:0016757">
    <property type="term" value="F:glycosyltransferase activity"/>
    <property type="evidence" value="ECO:0007669"/>
    <property type="project" value="UniProtKB-KW"/>
</dbReference>